<dbReference type="InterPro" id="IPR014745">
    <property type="entry name" value="MHC_II_a/b_N"/>
</dbReference>
<keyword evidence="6 13" id="KW-1133">Transmembrane helix</keyword>
<evidence type="ECO:0000256" key="11">
    <source>
        <dbReference type="ARBA" id="ARBA00023182"/>
    </source>
</evidence>
<dbReference type="GO" id="GO:0002504">
    <property type="term" value="P:antigen processing and presentation of peptide or polysaccharide antigen via MHC class II"/>
    <property type="evidence" value="ECO:0007669"/>
    <property type="project" value="UniProtKB-KW"/>
</dbReference>
<feature type="signal peptide" evidence="14">
    <location>
        <begin position="1"/>
        <end position="26"/>
    </location>
</feature>
<dbReference type="InterPro" id="IPR007110">
    <property type="entry name" value="Ig-like_dom"/>
</dbReference>
<evidence type="ECO:0000256" key="1">
    <source>
        <dbReference type="ARBA" id="ARBA00004479"/>
    </source>
</evidence>
<dbReference type="PROSITE" id="PS00290">
    <property type="entry name" value="IG_MHC"/>
    <property type="match status" value="1"/>
</dbReference>
<evidence type="ECO:0000256" key="3">
    <source>
        <dbReference type="ARBA" id="ARBA00022692"/>
    </source>
</evidence>
<evidence type="ECO:0000313" key="17">
    <source>
        <dbReference type="Proteomes" id="UP000472267"/>
    </source>
</evidence>
<keyword evidence="7" id="KW-1064">Adaptive immunity</keyword>
<protein>
    <recommendedName>
        <fullName evidence="15">Ig-like domain-containing protein</fullName>
    </recommendedName>
</protein>
<dbReference type="Pfam" id="PF00993">
    <property type="entry name" value="MHC_II_alpha"/>
    <property type="match status" value="1"/>
</dbReference>
<keyword evidence="11" id="KW-0491">MHC II</keyword>
<evidence type="ECO:0000256" key="4">
    <source>
        <dbReference type="ARBA" id="ARBA00022729"/>
    </source>
</evidence>
<dbReference type="SUPFAM" id="SSF48726">
    <property type="entry name" value="Immunoglobulin"/>
    <property type="match status" value="1"/>
</dbReference>
<sequence>VLENQLLMKMKMKLLLFLCCVLRVSADAQHSDLLVSGCSDTDRVDMYTLEGEEVWYADFDKGEGVEPQPDFIGHITCSTGYEQAVVNQETCRTNLGIRRKAMKDIPMEQDPPSTFIIYPRDDVDLDQKNTLLCHVSGFYPAPVSVSWTKNGRNVSEGTAINQPFPNKDGTFRQTARLDFVPKDGDFYSCSVHHPALKTPMTRIWGENQQDRSRDPARCWTLSLLWTWSPVGLVGVAVGTFFLIKGNECR</sequence>
<accession>A0A672FS90</accession>
<dbReference type="InterPro" id="IPR011162">
    <property type="entry name" value="MHC_I/II-like_Ag-recog"/>
</dbReference>
<dbReference type="InterPro" id="IPR003597">
    <property type="entry name" value="Ig_C1-set"/>
</dbReference>
<dbReference type="AlphaFoldDB" id="A0A672FS90"/>
<dbReference type="InterPro" id="IPR036179">
    <property type="entry name" value="Ig-like_dom_sf"/>
</dbReference>
<dbReference type="GO" id="GO:0002250">
    <property type="term" value="P:adaptive immune response"/>
    <property type="evidence" value="ECO:0007669"/>
    <property type="project" value="UniProtKB-KW"/>
</dbReference>
<evidence type="ECO:0000256" key="14">
    <source>
        <dbReference type="SAM" id="SignalP"/>
    </source>
</evidence>
<dbReference type="GO" id="GO:0042613">
    <property type="term" value="C:MHC class II protein complex"/>
    <property type="evidence" value="ECO:0007669"/>
    <property type="project" value="UniProtKB-KW"/>
</dbReference>
<evidence type="ECO:0000256" key="10">
    <source>
        <dbReference type="ARBA" id="ARBA00023180"/>
    </source>
</evidence>
<dbReference type="Ensembl" id="ENSSFAT00005010206.1">
    <property type="protein sequence ID" value="ENSSFAP00005009761.1"/>
    <property type="gene ID" value="ENSSFAG00005003606.1"/>
</dbReference>
<keyword evidence="5" id="KW-0391">Immunity</keyword>
<name>A0A672FS90_SALFA</name>
<dbReference type="SMART" id="SM00920">
    <property type="entry name" value="MHC_II_alpha"/>
    <property type="match status" value="1"/>
</dbReference>
<feature type="domain" description="Ig-like" evidence="15">
    <location>
        <begin position="112"/>
        <end position="201"/>
    </location>
</feature>
<reference evidence="16" key="2">
    <citation type="submission" date="2025-09" db="UniProtKB">
        <authorList>
            <consortium name="Ensembl"/>
        </authorList>
    </citation>
    <scope>IDENTIFICATION</scope>
</reference>
<keyword evidence="17" id="KW-1185">Reference proteome</keyword>
<evidence type="ECO:0000313" key="16">
    <source>
        <dbReference type="Ensembl" id="ENSSFAP00005009761.1"/>
    </source>
</evidence>
<keyword evidence="3 13" id="KW-0812">Transmembrane</keyword>
<comment type="similarity">
    <text evidence="2">Belongs to the MHC class II family.</text>
</comment>
<feature type="transmembrane region" description="Helical" evidence="13">
    <location>
        <begin position="219"/>
        <end position="243"/>
    </location>
</feature>
<dbReference type="InterPro" id="IPR001003">
    <property type="entry name" value="MHC_II_a_N"/>
</dbReference>
<feature type="chain" id="PRO_5025668418" description="Ig-like domain-containing protein" evidence="14">
    <location>
        <begin position="27"/>
        <end position="249"/>
    </location>
</feature>
<evidence type="ECO:0000256" key="9">
    <source>
        <dbReference type="ARBA" id="ARBA00023157"/>
    </source>
</evidence>
<dbReference type="OMA" id="QAEFYMT"/>
<dbReference type="Proteomes" id="UP000472267">
    <property type="component" value="Unassembled WGS sequence"/>
</dbReference>
<dbReference type="FunCoup" id="A0A672FS90">
    <property type="interactions" value="1474"/>
</dbReference>
<dbReference type="InterPro" id="IPR013783">
    <property type="entry name" value="Ig-like_fold"/>
</dbReference>
<dbReference type="InParanoid" id="A0A672FS90"/>
<dbReference type="SMART" id="SM00407">
    <property type="entry name" value="IGc1"/>
    <property type="match status" value="1"/>
</dbReference>
<evidence type="ECO:0000256" key="8">
    <source>
        <dbReference type="ARBA" id="ARBA00023136"/>
    </source>
</evidence>
<dbReference type="SUPFAM" id="SSF54452">
    <property type="entry name" value="MHC antigen-recognition domain"/>
    <property type="match status" value="1"/>
</dbReference>
<evidence type="ECO:0000256" key="7">
    <source>
        <dbReference type="ARBA" id="ARBA00023130"/>
    </source>
</evidence>
<keyword evidence="10" id="KW-0325">Glycoprotein</keyword>
<dbReference type="Gene3D" id="2.60.40.10">
    <property type="entry name" value="Immunoglobulins"/>
    <property type="match status" value="1"/>
</dbReference>
<evidence type="ECO:0000259" key="15">
    <source>
        <dbReference type="PROSITE" id="PS50835"/>
    </source>
</evidence>
<dbReference type="PROSITE" id="PS50835">
    <property type="entry name" value="IG_LIKE"/>
    <property type="match status" value="1"/>
</dbReference>
<keyword evidence="12" id="KW-0393">Immunoglobulin domain</keyword>
<comment type="subcellular location">
    <subcellularLocation>
        <location evidence="1">Membrane</location>
        <topology evidence="1">Single-pass type I membrane protein</topology>
    </subcellularLocation>
</comment>
<evidence type="ECO:0000256" key="5">
    <source>
        <dbReference type="ARBA" id="ARBA00022859"/>
    </source>
</evidence>
<evidence type="ECO:0000256" key="13">
    <source>
        <dbReference type="SAM" id="Phobius"/>
    </source>
</evidence>
<dbReference type="PANTHER" id="PTHR19944:SF86">
    <property type="entry name" value="HLA CLASS II HISTOCOMPATIBILITY ANTIGEN, DR ALPHA CHAIN"/>
    <property type="match status" value="1"/>
</dbReference>
<evidence type="ECO:0000256" key="2">
    <source>
        <dbReference type="ARBA" id="ARBA00007394"/>
    </source>
</evidence>
<organism evidence="16 17">
    <name type="scientific">Salarias fasciatus</name>
    <name type="common">Jewelled blenny</name>
    <name type="synonym">Blennius fasciatus</name>
    <dbReference type="NCBI Taxonomy" id="181472"/>
    <lineage>
        <taxon>Eukaryota</taxon>
        <taxon>Metazoa</taxon>
        <taxon>Chordata</taxon>
        <taxon>Craniata</taxon>
        <taxon>Vertebrata</taxon>
        <taxon>Euteleostomi</taxon>
        <taxon>Actinopterygii</taxon>
        <taxon>Neopterygii</taxon>
        <taxon>Teleostei</taxon>
        <taxon>Neoteleostei</taxon>
        <taxon>Acanthomorphata</taxon>
        <taxon>Ovalentaria</taxon>
        <taxon>Blenniimorphae</taxon>
        <taxon>Blenniiformes</taxon>
        <taxon>Blennioidei</taxon>
        <taxon>Blenniidae</taxon>
        <taxon>Salariinae</taxon>
        <taxon>Salarias</taxon>
    </lineage>
</organism>
<keyword evidence="9" id="KW-1015">Disulfide bond</keyword>
<dbReference type="Gene3D" id="3.10.320.10">
    <property type="entry name" value="Class II Histocompatibility Antigen, M Beta Chain, Chain B, domain 1"/>
    <property type="match status" value="1"/>
</dbReference>
<dbReference type="InterPro" id="IPR003006">
    <property type="entry name" value="Ig/MHC_CS"/>
</dbReference>
<evidence type="ECO:0000256" key="12">
    <source>
        <dbReference type="ARBA" id="ARBA00023319"/>
    </source>
</evidence>
<dbReference type="InterPro" id="IPR050160">
    <property type="entry name" value="MHC/Immunoglobulin"/>
</dbReference>
<keyword evidence="8 13" id="KW-0472">Membrane</keyword>
<reference evidence="16" key="1">
    <citation type="submission" date="2025-08" db="UniProtKB">
        <authorList>
            <consortium name="Ensembl"/>
        </authorList>
    </citation>
    <scope>IDENTIFICATION</scope>
</reference>
<dbReference type="PANTHER" id="PTHR19944">
    <property type="entry name" value="MHC CLASS II-RELATED"/>
    <property type="match status" value="1"/>
</dbReference>
<proteinExistence type="inferred from homology"/>
<dbReference type="Pfam" id="PF07654">
    <property type="entry name" value="C1-set"/>
    <property type="match status" value="1"/>
</dbReference>
<keyword evidence="4 14" id="KW-0732">Signal</keyword>
<evidence type="ECO:0000256" key="6">
    <source>
        <dbReference type="ARBA" id="ARBA00022989"/>
    </source>
</evidence>